<comment type="similarity">
    <text evidence="2">Belongs to the beta type-B retroviral polymerase family. HERV class-II K(HML-2) pol subfamily.</text>
</comment>
<keyword evidence="10 12" id="KW-0505">Motor protein</keyword>
<evidence type="ECO:0000313" key="17">
    <source>
        <dbReference type="EMBL" id="KAK3523958.1"/>
    </source>
</evidence>
<keyword evidence="18" id="KW-1185">Reference proteome</keyword>
<keyword evidence="7 12" id="KW-0547">Nucleotide-binding</keyword>
<feature type="coiled-coil region" evidence="13">
    <location>
        <begin position="830"/>
        <end position="924"/>
    </location>
</feature>
<gene>
    <name evidence="17" type="ORF">QTP70_016767</name>
</gene>
<keyword evidence="11" id="KW-0206">Cytoskeleton</keyword>
<feature type="coiled-coil region" evidence="13">
    <location>
        <begin position="953"/>
        <end position="987"/>
    </location>
</feature>
<sequence>MEKAYDRVPREELWYCMRKSGVAEKYVRVVQDMYERSRTVVRCAVGQTEEFKVEVGLHQGSALSPFLFAIVMDQLSEEVRQESPWTMMFADDIVICSESREQVEENLERWRFALERRGMNVSHSKTEYMDVTEREGSGTVRLQGEEVKKVQEFKYLGSTVQSNGECGKEVKKRVQAGWNGWRKVSGVLCDRKISARIKEKVYRTVVRPAMLYGLETVSLRKRQESELDVAELKMLRFFLGVRRLVRIRNEYIRGTAHVGRLGDKVREARLRWFGHVQRRESVCMMSAPVYVSDEEECVLESTAADLCSYTHARRLQAPITELSVIGPAETHAQQVKKGERVEEKLLVFLRVRPLTDAEKRRGEDQGSVSVQSEDTLLLKAPKDSHSMKNAERGVSQSAHKFTFTRIFREAASQQEVYDQVMKEMVRDVLHGENRLLYTYGVTNSGKTYTIQGSAGEAGLLPRALVSVFTALAGQLYPRSDLKPILKQEIRQLSDAEVRTEEDRRHALLREEEVCRQRGSVNASISWDSGISGLSAITRLEDSVGVCVDIDGVGVGDVTVDKTLQYSIWVSFYEIYNEFVYDLLEPPMSLHTQKRSTLRLSDDKHGNVYVKDLTWVNVRSADEAWRVLTVGRNNQSFASTHLNHNSSRSHSVFTVRVLHVQPEAGGTHISELCVCDLAGSERCKVQQNGERMKEANNINTSLLTLGRCISAMRHNQTCRQRPVQVVPFRDSKLTRVLQSFFSGHGRACMMVNINSCSSNYDETLHALKFSAIATQLVHGPASKSRVAYILSLLRDDAVPADHTLMEEEEEEESDEEDDVGMFEPEALLKAINVLKREVLRQRQEKDELELKIREQVCAEMMEVINRMQLDFSETMESERELMENRCENKINNLKSSLKKYYSQQLEERDDQIQELSAALREKEGESTAPIFPSLVECDGPRRSRRIASSHKCSSQHEHAELESIKDELAQIKAELEQCRADLDLKQTELTLKTLELKRFQDHPGASSLTATAERKLLDGQKTLRQLRADLQTLVLKLQSGERACCHYTDGEKLRLALNTADLTLIKQDQMLMELHSTLQLLKAQLHRKDETRADLKQPSTPVIPVTPSSCSRRGCGVAVAMLENQPPGKRGILRLFMSSHSSKMKVKADSTTPYARILRSRQPSPPPSPALTRRGRF</sequence>
<evidence type="ECO:0000256" key="9">
    <source>
        <dbReference type="ARBA" id="ARBA00023054"/>
    </source>
</evidence>
<protein>
    <recommendedName>
        <fullName evidence="3">ribonuclease H</fullName>
        <ecNumber evidence="3">3.1.26.4</ecNumber>
    </recommendedName>
</protein>
<dbReference type="InterPro" id="IPR019821">
    <property type="entry name" value="Kinesin_motor_CS"/>
</dbReference>
<keyword evidence="8 12" id="KW-0067">ATP-binding</keyword>
<evidence type="ECO:0000256" key="5">
    <source>
        <dbReference type="ARBA" id="ARBA00022553"/>
    </source>
</evidence>
<dbReference type="PROSITE" id="PS00411">
    <property type="entry name" value="KINESIN_MOTOR_1"/>
    <property type="match status" value="1"/>
</dbReference>
<dbReference type="GO" id="GO:0008017">
    <property type="term" value="F:microtubule binding"/>
    <property type="evidence" value="ECO:0007669"/>
    <property type="project" value="InterPro"/>
</dbReference>
<dbReference type="GO" id="GO:0005634">
    <property type="term" value="C:nucleus"/>
    <property type="evidence" value="ECO:0007669"/>
    <property type="project" value="TreeGrafter"/>
</dbReference>
<evidence type="ECO:0000256" key="7">
    <source>
        <dbReference type="ARBA" id="ARBA00022741"/>
    </source>
</evidence>
<dbReference type="GO" id="GO:0072686">
    <property type="term" value="C:mitotic spindle"/>
    <property type="evidence" value="ECO:0007669"/>
    <property type="project" value="TreeGrafter"/>
</dbReference>
<keyword evidence="5" id="KW-0597">Phosphoprotein</keyword>
<dbReference type="PROSITE" id="PS50067">
    <property type="entry name" value="KINESIN_MOTOR_2"/>
    <property type="match status" value="1"/>
</dbReference>
<evidence type="ECO:0000256" key="1">
    <source>
        <dbReference type="ARBA" id="ARBA00004186"/>
    </source>
</evidence>
<feature type="region of interest" description="Disordered" evidence="14">
    <location>
        <begin position="1143"/>
        <end position="1176"/>
    </location>
</feature>
<reference evidence="17" key="1">
    <citation type="submission" date="2023-06" db="EMBL/GenBank/DDBJ databases">
        <title>Male Hemibagrus guttatus genome.</title>
        <authorList>
            <person name="Bian C."/>
        </authorList>
    </citation>
    <scope>NUCLEOTIDE SEQUENCE</scope>
    <source>
        <strain evidence="17">Male_cb2023</strain>
        <tissue evidence="17">Muscle</tissue>
    </source>
</reference>
<dbReference type="Pfam" id="PF00078">
    <property type="entry name" value="RVT_1"/>
    <property type="match status" value="1"/>
</dbReference>
<dbReference type="Pfam" id="PF00225">
    <property type="entry name" value="Kinesin"/>
    <property type="match status" value="1"/>
</dbReference>
<dbReference type="PROSITE" id="PS50878">
    <property type="entry name" value="RT_POL"/>
    <property type="match status" value="1"/>
</dbReference>
<keyword evidence="6" id="KW-0493">Microtubule</keyword>
<dbReference type="Proteomes" id="UP001274896">
    <property type="component" value="Unassembled WGS sequence"/>
</dbReference>
<keyword evidence="4" id="KW-0963">Cytoplasm</keyword>
<evidence type="ECO:0000313" key="18">
    <source>
        <dbReference type="Proteomes" id="UP001274896"/>
    </source>
</evidence>
<dbReference type="GO" id="GO:0007018">
    <property type="term" value="P:microtubule-based movement"/>
    <property type="evidence" value="ECO:0007669"/>
    <property type="project" value="InterPro"/>
</dbReference>
<dbReference type="GO" id="GO:0005524">
    <property type="term" value="F:ATP binding"/>
    <property type="evidence" value="ECO:0007669"/>
    <property type="project" value="UniProtKB-UniRule"/>
</dbReference>
<evidence type="ECO:0000256" key="2">
    <source>
        <dbReference type="ARBA" id="ARBA00010879"/>
    </source>
</evidence>
<evidence type="ECO:0000256" key="11">
    <source>
        <dbReference type="ARBA" id="ARBA00023212"/>
    </source>
</evidence>
<dbReference type="EMBL" id="JAUCMX010000014">
    <property type="protein sequence ID" value="KAK3523958.1"/>
    <property type="molecule type" value="Genomic_DNA"/>
</dbReference>
<evidence type="ECO:0000256" key="4">
    <source>
        <dbReference type="ARBA" id="ARBA00022490"/>
    </source>
</evidence>
<dbReference type="PRINTS" id="PR00380">
    <property type="entry name" value="KINESINHEAVY"/>
</dbReference>
<name>A0AAE0QL42_9TELE</name>
<dbReference type="InterPro" id="IPR043502">
    <property type="entry name" value="DNA/RNA_pol_sf"/>
</dbReference>
<dbReference type="PANTHER" id="PTHR47970:SF29">
    <property type="entry name" value="KINESIN FAMILY MEMBER 20B"/>
    <property type="match status" value="1"/>
</dbReference>
<dbReference type="GO" id="GO:0004523">
    <property type="term" value="F:RNA-DNA hybrid ribonuclease activity"/>
    <property type="evidence" value="ECO:0007669"/>
    <property type="project" value="UniProtKB-EC"/>
</dbReference>
<dbReference type="InterPro" id="IPR047149">
    <property type="entry name" value="KIF11-like"/>
</dbReference>
<evidence type="ECO:0000256" key="14">
    <source>
        <dbReference type="SAM" id="MobiDB-lite"/>
    </source>
</evidence>
<organism evidence="17 18">
    <name type="scientific">Hemibagrus guttatus</name>
    <dbReference type="NCBI Taxonomy" id="175788"/>
    <lineage>
        <taxon>Eukaryota</taxon>
        <taxon>Metazoa</taxon>
        <taxon>Chordata</taxon>
        <taxon>Craniata</taxon>
        <taxon>Vertebrata</taxon>
        <taxon>Euteleostomi</taxon>
        <taxon>Actinopterygii</taxon>
        <taxon>Neopterygii</taxon>
        <taxon>Teleostei</taxon>
        <taxon>Ostariophysi</taxon>
        <taxon>Siluriformes</taxon>
        <taxon>Bagridae</taxon>
        <taxon>Hemibagrus</taxon>
    </lineage>
</organism>
<dbReference type="GO" id="GO:0048731">
    <property type="term" value="P:system development"/>
    <property type="evidence" value="ECO:0007669"/>
    <property type="project" value="UniProtKB-ARBA"/>
</dbReference>
<dbReference type="Gene3D" id="3.30.70.270">
    <property type="match status" value="1"/>
</dbReference>
<feature type="binding site" evidence="12">
    <location>
        <begin position="440"/>
        <end position="447"/>
    </location>
    <ligand>
        <name>ATP</name>
        <dbReference type="ChEBI" id="CHEBI:30616"/>
    </ligand>
</feature>
<evidence type="ECO:0000256" key="6">
    <source>
        <dbReference type="ARBA" id="ARBA00022701"/>
    </source>
</evidence>
<comment type="similarity">
    <text evidence="12">Belongs to the TRAFAC class myosin-kinesin ATPase superfamily. Kinesin family.</text>
</comment>
<dbReference type="SMART" id="SM00129">
    <property type="entry name" value="KISc"/>
    <property type="match status" value="1"/>
</dbReference>
<dbReference type="GO" id="GO:0051231">
    <property type="term" value="P:spindle elongation"/>
    <property type="evidence" value="ECO:0007669"/>
    <property type="project" value="TreeGrafter"/>
</dbReference>
<evidence type="ECO:0000259" key="16">
    <source>
        <dbReference type="PROSITE" id="PS50878"/>
    </source>
</evidence>
<evidence type="ECO:0000259" key="15">
    <source>
        <dbReference type="PROSITE" id="PS50067"/>
    </source>
</evidence>
<evidence type="ECO:0000256" key="12">
    <source>
        <dbReference type="PROSITE-ProRule" id="PRU00283"/>
    </source>
</evidence>
<dbReference type="PANTHER" id="PTHR47970">
    <property type="entry name" value="KINESIN-LIKE PROTEIN KIF11"/>
    <property type="match status" value="1"/>
</dbReference>
<dbReference type="CDD" id="cd21787">
    <property type="entry name" value="RBD_KIF20A"/>
    <property type="match status" value="1"/>
</dbReference>
<evidence type="ECO:0000256" key="10">
    <source>
        <dbReference type="ARBA" id="ARBA00023175"/>
    </source>
</evidence>
<dbReference type="AlphaFoldDB" id="A0AAE0QL42"/>
<comment type="caution">
    <text evidence="17">The sequence shown here is derived from an EMBL/GenBank/DDBJ whole genome shotgun (WGS) entry which is preliminary data.</text>
</comment>
<proteinExistence type="inferred from homology"/>
<dbReference type="GO" id="GO:0008574">
    <property type="term" value="F:plus-end-directed microtubule motor activity"/>
    <property type="evidence" value="ECO:0007669"/>
    <property type="project" value="TreeGrafter"/>
</dbReference>
<comment type="subcellular location">
    <subcellularLocation>
        <location evidence="1">Cytoplasm</location>
        <location evidence="1">Cytoskeleton</location>
        <location evidence="1">Spindle</location>
    </subcellularLocation>
</comment>
<dbReference type="InterPro" id="IPR000477">
    <property type="entry name" value="RT_dom"/>
</dbReference>
<accession>A0AAE0QL42</accession>
<dbReference type="InterPro" id="IPR036961">
    <property type="entry name" value="Kinesin_motor_dom_sf"/>
</dbReference>
<dbReference type="Gene3D" id="3.40.850.10">
    <property type="entry name" value="Kinesin motor domain"/>
    <property type="match status" value="1"/>
</dbReference>
<evidence type="ECO:0000256" key="13">
    <source>
        <dbReference type="SAM" id="Coils"/>
    </source>
</evidence>
<evidence type="ECO:0000256" key="3">
    <source>
        <dbReference type="ARBA" id="ARBA00012180"/>
    </source>
</evidence>
<evidence type="ECO:0000256" key="8">
    <source>
        <dbReference type="ARBA" id="ARBA00022840"/>
    </source>
</evidence>
<feature type="domain" description="Reverse transcriptase" evidence="16">
    <location>
        <begin position="1"/>
        <end position="160"/>
    </location>
</feature>
<dbReference type="SUPFAM" id="SSF56672">
    <property type="entry name" value="DNA/RNA polymerases"/>
    <property type="match status" value="1"/>
</dbReference>
<dbReference type="GO" id="GO:0090307">
    <property type="term" value="P:mitotic spindle assembly"/>
    <property type="evidence" value="ECO:0007669"/>
    <property type="project" value="TreeGrafter"/>
</dbReference>
<dbReference type="InterPro" id="IPR001752">
    <property type="entry name" value="Kinesin_motor_dom"/>
</dbReference>
<dbReference type="InterPro" id="IPR043128">
    <property type="entry name" value="Rev_trsase/Diguanyl_cyclase"/>
</dbReference>
<feature type="domain" description="Kinesin motor" evidence="15">
    <location>
        <begin position="344"/>
        <end position="775"/>
    </location>
</feature>
<dbReference type="SUPFAM" id="SSF52540">
    <property type="entry name" value="P-loop containing nucleoside triphosphate hydrolases"/>
    <property type="match status" value="1"/>
</dbReference>
<keyword evidence="9 13" id="KW-0175">Coiled coil</keyword>
<dbReference type="EC" id="3.1.26.4" evidence="3"/>
<dbReference type="GO" id="GO:0005876">
    <property type="term" value="C:spindle microtubule"/>
    <property type="evidence" value="ECO:0007669"/>
    <property type="project" value="TreeGrafter"/>
</dbReference>
<dbReference type="InterPro" id="IPR027417">
    <property type="entry name" value="P-loop_NTPase"/>
</dbReference>